<feature type="region of interest" description="Disordered" evidence="8">
    <location>
        <begin position="88"/>
        <end position="145"/>
    </location>
</feature>
<evidence type="ECO:0000256" key="3">
    <source>
        <dbReference type="ARBA" id="ARBA00022692"/>
    </source>
</evidence>
<feature type="transmembrane region" description="Helical" evidence="9">
    <location>
        <begin position="51"/>
        <end position="73"/>
    </location>
</feature>
<dbReference type="GO" id="GO:0016020">
    <property type="term" value="C:membrane"/>
    <property type="evidence" value="ECO:0007669"/>
    <property type="project" value="UniProtKB-SubCell"/>
</dbReference>
<feature type="compositionally biased region" description="Basic and acidic residues" evidence="8">
    <location>
        <begin position="93"/>
        <end position="145"/>
    </location>
</feature>
<dbReference type="PANTHER" id="PTHR31942">
    <property type="entry name" value="MLO-LIKE PROTEIN 1"/>
    <property type="match status" value="1"/>
</dbReference>
<evidence type="ECO:0000256" key="5">
    <source>
        <dbReference type="ARBA" id="ARBA00022989"/>
    </source>
</evidence>
<evidence type="ECO:0000256" key="9">
    <source>
        <dbReference type="SAM" id="Phobius"/>
    </source>
</evidence>
<dbReference type="Pfam" id="PF03094">
    <property type="entry name" value="Mlo"/>
    <property type="match status" value="1"/>
</dbReference>
<dbReference type="GO" id="GO:0006952">
    <property type="term" value="P:defense response"/>
    <property type="evidence" value="ECO:0007669"/>
    <property type="project" value="UniProtKB-KW"/>
</dbReference>
<keyword evidence="7" id="KW-0568">Pathogenesis-related protein</keyword>
<dbReference type="AlphaFoldDB" id="A0A4S4F0Q7"/>
<proteinExistence type="inferred from homology"/>
<evidence type="ECO:0000313" key="11">
    <source>
        <dbReference type="Proteomes" id="UP000306102"/>
    </source>
</evidence>
<keyword evidence="4" id="KW-0611">Plant defense</keyword>
<keyword evidence="6 9" id="KW-0472">Membrane</keyword>
<evidence type="ECO:0000256" key="7">
    <source>
        <dbReference type="ARBA" id="ARBA00023265"/>
    </source>
</evidence>
<gene>
    <name evidence="10" type="ORF">TEA_012616</name>
</gene>
<evidence type="ECO:0000256" key="2">
    <source>
        <dbReference type="ARBA" id="ARBA00006574"/>
    </source>
</evidence>
<keyword evidence="3 9" id="KW-0812">Transmembrane</keyword>
<comment type="caution">
    <text evidence="10">The sequence shown here is derived from an EMBL/GenBank/DDBJ whole genome shotgun (WGS) entry which is preliminary data.</text>
</comment>
<dbReference type="PANTHER" id="PTHR31942:SF53">
    <property type="entry name" value="MLO-LIKE PROTEIN 5-RELATED"/>
    <property type="match status" value="1"/>
</dbReference>
<dbReference type="STRING" id="542762.A0A4S4F0Q7"/>
<reference evidence="10 11" key="1">
    <citation type="journal article" date="2018" name="Proc. Natl. Acad. Sci. U.S.A.">
        <title>Draft genome sequence of Camellia sinensis var. sinensis provides insights into the evolution of the tea genome and tea quality.</title>
        <authorList>
            <person name="Wei C."/>
            <person name="Yang H."/>
            <person name="Wang S."/>
            <person name="Zhao J."/>
            <person name="Liu C."/>
            <person name="Gao L."/>
            <person name="Xia E."/>
            <person name="Lu Y."/>
            <person name="Tai Y."/>
            <person name="She G."/>
            <person name="Sun J."/>
            <person name="Cao H."/>
            <person name="Tong W."/>
            <person name="Gao Q."/>
            <person name="Li Y."/>
            <person name="Deng W."/>
            <person name="Jiang X."/>
            <person name="Wang W."/>
            <person name="Chen Q."/>
            <person name="Zhang S."/>
            <person name="Li H."/>
            <person name="Wu J."/>
            <person name="Wang P."/>
            <person name="Li P."/>
            <person name="Shi C."/>
            <person name="Zheng F."/>
            <person name="Jian J."/>
            <person name="Huang B."/>
            <person name="Shan D."/>
            <person name="Shi M."/>
            <person name="Fang C."/>
            <person name="Yue Y."/>
            <person name="Li F."/>
            <person name="Li D."/>
            <person name="Wei S."/>
            <person name="Han B."/>
            <person name="Jiang C."/>
            <person name="Yin Y."/>
            <person name="Xia T."/>
            <person name="Zhang Z."/>
            <person name="Bennetzen J.L."/>
            <person name="Zhao S."/>
            <person name="Wan X."/>
        </authorList>
    </citation>
    <scope>NUCLEOTIDE SEQUENCE [LARGE SCALE GENOMIC DNA]</scope>
    <source>
        <strain evidence="11">cv. Shuchazao</strain>
        <tissue evidence="10">Leaf</tissue>
    </source>
</reference>
<keyword evidence="11" id="KW-1185">Reference proteome</keyword>
<organism evidence="10 11">
    <name type="scientific">Camellia sinensis var. sinensis</name>
    <name type="common">China tea</name>
    <dbReference type="NCBI Taxonomy" id="542762"/>
    <lineage>
        <taxon>Eukaryota</taxon>
        <taxon>Viridiplantae</taxon>
        <taxon>Streptophyta</taxon>
        <taxon>Embryophyta</taxon>
        <taxon>Tracheophyta</taxon>
        <taxon>Spermatophyta</taxon>
        <taxon>Magnoliopsida</taxon>
        <taxon>eudicotyledons</taxon>
        <taxon>Gunneridae</taxon>
        <taxon>Pentapetalae</taxon>
        <taxon>asterids</taxon>
        <taxon>Ericales</taxon>
        <taxon>Theaceae</taxon>
        <taxon>Camellia</taxon>
    </lineage>
</organism>
<sequence>MGSSFAAVHHHHSEEIDLTTIRMSNHSIQKVEITIRSKNCSFSPGFGTLKLMVLGFISLLLTFGQHYIANICIPIKLADTMFPCPMKHPPQHHGPELNLPHEPDELNAPHEPKHVPDEHNLPLDPKHEPEHVAEHHRKENIFIRQ</sequence>
<name>A0A4S4F0Q7_CAMSN</name>
<dbReference type="InterPro" id="IPR004326">
    <property type="entry name" value="Mlo"/>
</dbReference>
<evidence type="ECO:0000256" key="6">
    <source>
        <dbReference type="ARBA" id="ARBA00023136"/>
    </source>
</evidence>
<dbReference type="Proteomes" id="UP000306102">
    <property type="component" value="Unassembled WGS sequence"/>
</dbReference>
<comment type="subcellular location">
    <subcellularLocation>
        <location evidence="1">Membrane</location>
        <topology evidence="1">Multi-pass membrane protein</topology>
    </subcellularLocation>
</comment>
<dbReference type="EMBL" id="SDRB02000879">
    <property type="protein sequence ID" value="THG22396.1"/>
    <property type="molecule type" value="Genomic_DNA"/>
</dbReference>
<evidence type="ECO:0000256" key="8">
    <source>
        <dbReference type="SAM" id="MobiDB-lite"/>
    </source>
</evidence>
<comment type="similarity">
    <text evidence="2">Belongs to the MLO family.</text>
</comment>
<protein>
    <submittedName>
        <fullName evidence="10">Uncharacterized protein</fullName>
    </submittedName>
</protein>
<keyword evidence="5 9" id="KW-1133">Transmembrane helix</keyword>
<evidence type="ECO:0000256" key="4">
    <source>
        <dbReference type="ARBA" id="ARBA00022821"/>
    </source>
</evidence>
<accession>A0A4S4F0Q7</accession>
<evidence type="ECO:0000256" key="1">
    <source>
        <dbReference type="ARBA" id="ARBA00004141"/>
    </source>
</evidence>
<evidence type="ECO:0000313" key="10">
    <source>
        <dbReference type="EMBL" id="THG22396.1"/>
    </source>
</evidence>